<dbReference type="Gene3D" id="3.30.565.10">
    <property type="entry name" value="Histidine kinase-like ATPase, C-terminal domain"/>
    <property type="match status" value="1"/>
</dbReference>
<feature type="transmembrane region" description="Helical" evidence="7">
    <location>
        <begin position="163"/>
        <end position="184"/>
    </location>
</feature>
<keyword evidence="5" id="KW-0418">Kinase</keyword>
<feature type="transmembrane region" description="Helical" evidence="7">
    <location>
        <begin position="78"/>
        <end position="96"/>
    </location>
</feature>
<dbReference type="PROSITE" id="PS50885">
    <property type="entry name" value="HAMP"/>
    <property type="match status" value="1"/>
</dbReference>
<keyword evidence="4" id="KW-0808">Transferase</keyword>
<dbReference type="Pfam" id="PF00072">
    <property type="entry name" value="Response_reg"/>
    <property type="match status" value="1"/>
</dbReference>
<evidence type="ECO:0000256" key="4">
    <source>
        <dbReference type="ARBA" id="ARBA00022679"/>
    </source>
</evidence>
<organism evidence="11">
    <name type="scientific">freshwater metagenome</name>
    <dbReference type="NCBI Taxonomy" id="449393"/>
    <lineage>
        <taxon>unclassified sequences</taxon>
        <taxon>metagenomes</taxon>
        <taxon>ecological metagenomes</taxon>
    </lineage>
</organism>
<evidence type="ECO:0000313" key="11">
    <source>
        <dbReference type="EMBL" id="CAB4686690.1"/>
    </source>
</evidence>
<evidence type="ECO:0000256" key="2">
    <source>
        <dbReference type="ARBA" id="ARBA00012438"/>
    </source>
</evidence>
<dbReference type="InterPro" id="IPR001789">
    <property type="entry name" value="Sig_transdc_resp-reg_receiver"/>
</dbReference>
<dbReference type="InterPro" id="IPR011006">
    <property type="entry name" value="CheY-like_superfamily"/>
</dbReference>
<feature type="coiled-coil region" evidence="6">
    <location>
        <begin position="255"/>
        <end position="300"/>
    </location>
</feature>
<dbReference type="PRINTS" id="PR00344">
    <property type="entry name" value="BCTRLSENSOR"/>
</dbReference>
<evidence type="ECO:0000259" key="8">
    <source>
        <dbReference type="PROSITE" id="PS50109"/>
    </source>
</evidence>
<dbReference type="CDD" id="cd06225">
    <property type="entry name" value="HAMP"/>
    <property type="match status" value="1"/>
</dbReference>
<evidence type="ECO:0000259" key="10">
    <source>
        <dbReference type="PROSITE" id="PS50885"/>
    </source>
</evidence>
<dbReference type="InterPro" id="IPR004358">
    <property type="entry name" value="Sig_transdc_His_kin-like_C"/>
</dbReference>
<dbReference type="InterPro" id="IPR036890">
    <property type="entry name" value="HATPase_C_sf"/>
</dbReference>
<dbReference type="SUPFAM" id="SSF55874">
    <property type="entry name" value="ATPase domain of HSP90 chaperone/DNA topoisomerase II/histidine kinase"/>
    <property type="match status" value="1"/>
</dbReference>
<comment type="catalytic activity">
    <reaction evidence="1">
        <text>ATP + protein L-histidine = ADP + protein N-phospho-L-histidine.</text>
        <dbReference type="EC" id="2.7.13.3"/>
    </reaction>
</comment>
<evidence type="ECO:0000256" key="7">
    <source>
        <dbReference type="SAM" id="Phobius"/>
    </source>
</evidence>
<dbReference type="Gene3D" id="3.40.50.2300">
    <property type="match status" value="1"/>
</dbReference>
<dbReference type="SUPFAM" id="SSF47384">
    <property type="entry name" value="Homodimeric domain of signal transducing histidine kinase"/>
    <property type="match status" value="1"/>
</dbReference>
<feature type="domain" description="HAMP" evidence="10">
    <location>
        <begin position="193"/>
        <end position="253"/>
    </location>
</feature>
<dbReference type="PROSITE" id="PS50110">
    <property type="entry name" value="RESPONSE_REGULATORY"/>
    <property type="match status" value="1"/>
</dbReference>
<dbReference type="EMBL" id="CAEZXP010000001">
    <property type="protein sequence ID" value="CAB4686690.1"/>
    <property type="molecule type" value="Genomic_DNA"/>
</dbReference>
<dbReference type="Pfam" id="PF00512">
    <property type="entry name" value="HisKA"/>
    <property type="match status" value="1"/>
</dbReference>
<dbReference type="InterPro" id="IPR003660">
    <property type="entry name" value="HAMP_dom"/>
</dbReference>
<keyword evidence="6" id="KW-0175">Coiled coil</keyword>
<feature type="transmembrane region" description="Helical" evidence="7">
    <location>
        <begin position="12"/>
        <end position="36"/>
    </location>
</feature>
<feature type="domain" description="Histidine kinase" evidence="8">
    <location>
        <begin position="316"/>
        <end position="536"/>
    </location>
</feature>
<dbReference type="AlphaFoldDB" id="A0A6J6NJ61"/>
<gene>
    <name evidence="11" type="ORF">UFOPK2399_00406</name>
</gene>
<name>A0A6J6NJ61_9ZZZZ</name>
<dbReference type="InterPro" id="IPR003594">
    <property type="entry name" value="HATPase_dom"/>
</dbReference>
<dbReference type="SMART" id="SM00387">
    <property type="entry name" value="HATPase_c"/>
    <property type="match status" value="1"/>
</dbReference>
<dbReference type="GO" id="GO:0000155">
    <property type="term" value="F:phosphorelay sensor kinase activity"/>
    <property type="evidence" value="ECO:0007669"/>
    <property type="project" value="InterPro"/>
</dbReference>
<evidence type="ECO:0000256" key="5">
    <source>
        <dbReference type="ARBA" id="ARBA00022777"/>
    </source>
</evidence>
<dbReference type="SMART" id="SM00448">
    <property type="entry name" value="REC"/>
    <property type="match status" value="1"/>
</dbReference>
<dbReference type="PANTHER" id="PTHR43065:SF42">
    <property type="entry name" value="TWO-COMPONENT SENSOR PPRA"/>
    <property type="match status" value="1"/>
</dbReference>
<dbReference type="Gene3D" id="1.20.1740.10">
    <property type="entry name" value="Amino acid/polyamine transporter I"/>
    <property type="match status" value="1"/>
</dbReference>
<dbReference type="InterPro" id="IPR005467">
    <property type="entry name" value="His_kinase_dom"/>
</dbReference>
<dbReference type="PANTHER" id="PTHR43065">
    <property type="entry name" value="SENSOR HISTIDINE KINASE"/>
    <property type="match status" value="1"/>
</dbReference>
<proteinExistence type="predicted"/>
<sequence>MAILFLLTGDPTWVIAAANLTYLIGIALPSVAVWLLRRNAPDWERPYRAPRGWINLGLIAAIAWGVSTVIGFEQFGLPTVLAGIGLAYCGAGLFAWRRWDDKRRARQNVQVEGAPRIPRSLHVKLTGAMLGVLALDALGYLLAVSSVDKGHEQLVTLLEDIFVAVALLTITVGLVLPGMIAHALEEVTSAANRLTRGTIADLTRAMTALGEGRLDEAHARVDLEPVIVRTNDEVGVMADSFNAMQDEVARAAVSLDQAREGVRQARDELRASNAELSRWSEELERRVAERGAALERTQAQLLQSQKMEAVGKLAGGIAHDFNNLLTAISGYGELLLLAAEEGTNEEVQQILLAANRAADLTQQLLAFSRRQTLSTQVVDLNDVVGETQLLFERLLSGVTIVSHLDSEIGPVKADPASMGQVLLNLALNARDAMPDGGTITVTTANVELDADVAELHPGSQPGWYSMLAVTDTGTGMDEETRARCFEPFFTTKAQGEGTGLGLSTVYGVVEQSGGFVTVASEVGHGTTFKVFLPRVEGTVAKGGDEDLPAADLRGTERVLLVEDEEFVRAFVDRVLRESGYDVLAAENGEQALELLEGADRVDLVVTDVMMPRMNGRQLSDALLARQPDLRVLFISGYTGDAIADRGLIDSSMAFLQKPFTVESLQRKVREVLDAAPKQPSATP</sequence>
<dbReference type="SUPFAM" id="SSF52172">
    <property type="entry name" value="CheY-like"/>
    <property type="match status" value="1"/>
</dbReference>
<dbReference type="InterPro" id="IPR036097">
    <property type="entry name" value="HisK_dim/P_sf"/>
</dbReference>
<evidence type="ECO:0000256" key="1">
    <source>
        <dbReference type="ARBA" id="ARBA00000085"/>
    </source>
</evidence>
<keyword evidence="7" id="KW-0472">Membrane</keyword>
<keyword evidence="7" id="KW-1133">Transmembrane helix</keyword>
<evidence type="ECO:0000256" key="3">
    <source>
        <dbReference type="ARBA" id="ARBA00022553"/>
    </source>
</evidence>
<dbReference type="InterPro" id="IPR003661">
    <property type="entry name" value="HisK_dim/P_dom"/>
</dbReference>
<feature type="transmembrane region" description="Helical" evidence="7">
    <location>
        <begin position="125"/>
        <end position="143"/>
    </location>
</feature>
<protein>
    <recommendedName>
        <fullName evidence="2">histidine kinase</fullName>
        <ecNumber evidence="2">2.7.13.3</ecNumber>
    </recommendedName>
</protein>
<dbReference type="Pfam" id="PF02518">
    <property type="entry name" value="HATPase_c"/>
    <property type="match status" value="1"/>
</dbReference>
<feature type="transmembrane region" description="Helical" evidence="7">
    <location>
        <begin position="52"/>
        <end position="72"/>
    </location>
</feature>
<dbReference type="Gene3D" id="6.10.340.10">
    <property type="match status" value="1"/>
</dbReference>
<accession>A0A6J6NJ61</accession>
<reference evidence="11" key="1">
    <citation type="submission" date="2020-05" db="EMBL/GenBank/DDBJ databases">
        <authorList>
            <person name="Chiriac C."/>
            <person name="Salcher M."/>
            <person name="Ghai R."/>
            <person name="Kavagutti S V."/>
        </authorList>
    </citation>
    <scope>NUCLEOTIDE SEQUENCE</scope>
</reference>
<dbReference type="Gene3D" id="1.10.287.130">
    <property type="match status" value="1"/>
</dbReference>
<feature type="domain" description="Response regulatory" evidence="9">
    <location>
        <begin position="557"/>
        <end position="672"/>
    </location>
</feature>
<keyword evidence="7" id="KW-0812">Transmembrane</keyword>
<dbReference type="SMART" id="SM00388">
    <property type="entry name" value="HisKA"/>
    <property type="match status" value="1"/>
</dbReference>
<evidence type="ECO:0000256" key="6">
    <source>
        <dbReference type="SAM" id="Coils"/>
    </source>
</evidence>
<dbReference type="EC" id="2.7.13.3" evidence="2"/>
<dbReference type="GO" id="GO:0016020">
    <property type="term" value="C:membrane"/>
    <property type="evidence" value="ECO:0007669"/>
    <property type="project" value="InterPro"/>
</dbReference>
<keyword evidence="3" id="KW-0597">Phosphoprotein</keyword>
<dbReference type="PROSITE" id="PS50109">
    <property type="entry name" value="HIS_KIN"/>
    <property type="match status" value="1"/>
</dbReference>
<dbReference type="CDD" id="cd00082">
    <property type="entry name" value="HisKA"/>
    <property type="match status" value="1"/>
</dbReference>
<evidence type="ECO:0000259" key="9">
    <source>
        <dbReference type="PROSITE" id="PS50110"/>
    </source>
</evidence>